<dbReference type="EMBL" id="LNZA01000001">
    <property type="protein sequence ID" value="KTD73987.1"/>
    <property type="molecule type" value="Genomic_DNA"/>
</dbReference>
<dbReference type="AlphaFoldDB" id="A0A0W0ZYV8"/>
<dbReference type="RefSeq" id="WP_058520975.1">
    <property type="nucleotide sequence ID" value="NZ_CAAAIP010000022.1"/>
</dbReference>
<sequence>MIQERQLVTIFCEIDDFCKELDNNISQSLLSSPTKGRRGPNCCLSISEIMTVQILFQMIGYRNFKTFYTGFLKNYWLYYFPNMPGYTRFVELISRSIFPLTLFTQLRCGKKTGIYYIDSSCLPVCHLKRSKPHKTFDAIAQYGKTSVGWFFGLKIHLVVNHQGELIAFKITQGNRHDSAAAQSLLESLRGLAFGDKGYLGKKLFEILMNKGLKLITRKRRNMKESLKLSNYEQQLLNQRGIIETIFNCMKHKYHIWHTRHRSVINALSHLMAALAAYAIEPLKLSAVRLLTQQPALLTAC</sequence>
<keyword evidence="2" id="KW-0378">Hydrolase</keyword>
<dbReference type="OrthoDB" id="5620529at2"/>
<comment type="caution">
    <text evidence="2">The sequence shown here is derived from an EMBL/GenBank/DDBJ whole genome shotgun (WGS) entry which is preliminary data.</text>
</comment>
<dbReference type="PATRIC" id="fig|40335.7.peg.1947"/>
<dbReference type="Pfam" id="PF13612">
    <property type="entry name" value="DDE_Tnp_1_3"/>
    <property type="match status" value="1"/>
</dbReference>
<feature type="domain" description="Transposase DDE" evidence="1">
    <location>
        <begin position="109"/>
        <end position="263"/>
    </location>
</feature>
<dbReference type="GO" id="GO:0016787">
    <property type="term" value="F:hydrolase activity"/>
    <property type="evidence" value="ECO:0007669"/>
    <property type="project" value="UniProtKB-KW"/>
</dbReference>
<dbReference type="InterPro" id="IPR025668">
    <property type="entry name" value="Tnp_DDE_dom"/>
</dbReference>
<protein>
    <submittedName>
        <fullName evidence="2">Membrane-associated, metal-dependent hydrolase</fullName>
    </submittedName>
</protein>
<proteinExistence type="predicted"/>
<reference evidence="2 3" key="1">
    <citation type="submission" date="2015-11" db="EMBL/GenBank/DDBJ databases">
        <title>Genomic analysis of 38 Legionella species identifies large and diverse effector repertoires.</title>
        <authorList>
            <person name="Burstein D."/>
            <person name="Amaro F."/>
            <person name="Zusman T."/>
            <person name="Lifshitz Z."/>
            <person name="Cohen O."/>
            <person name="Gilbert J.A."/>
            <person name="Pupko T."/>
            <person name="Shuman H.A."/>
            <person name="Segal G."/>
        </authorList>
    </citation>
    <scope>NUCLEOTIDE SEQUENCE [LARGE SCALE GENOMIC DNA]</scope>
    <source>
        <strain evidence="2 3">ATCC 49180</strain>
    </source>
</reference>
<accession>A0A0W0ZYV8</accession>
<organism evidence="2 3">
    <name type="scientific">Legionella tucsonensis</name>
    <dbReference type="NCBI Taxonomy" id="40335"/>
    <lineage>
        <taxon>Bacteria</taxon>
        <taxon>Pseudomonadati</taxon>
        <taxon>Pseudomonadota</taxon>
        <taxon>Gammaproteobacteria</taxon>
        <taxon>Legionellales</taxon>
        <taxon>Legionellaceae</taxon>
        <taxon>Legionella</taxon>
    </lineage>
</organism>
<dbReference type="Proteomes" id="UP000054693">
    <property type="component" value="Unassembled WGS sequence"/>
</dbReference>
<dbReference type="NCBIfam" id="NF033520">
    <property type="entry name" value="transpos_IS982"/>
    <property type="match status" value="1"/>
</dbReference>
<gene>
    <name evidence="2" type="ORF">Ltuc_1834</name>
</gene>
<keyword evidence="3" id="KW-1185">Reference proteome</keyword>
<name>A0A0W0ZYV8_9GAMM</name>
<evidence type="ECO:0000313" key="2">
    <source>
        <dbReference type="EMBL" id="KTD73987.1"/>
    </source>
</evidence>
<evidence type="ECO:0000313" key="3">
    <source>
        <dbReference type="Proteomes" id="UP000054693"/>
    </source>
</evidence>
<evidence type="ECO:0000259" key="1">
    <source>
        <dbReference type="Pfam" id="PF13612"/>
    </source>
</evidence>